<evidence type="ECO:0000313" key="3">
    <source>
        <dbReference type="Proteomes" id="UP000274131"/>
    </source>
</evidence>
<dbReference type="InterPro" id="IPR056742">
    <property type="entry name" value="BLTP1_C"/>
</dbReference>
<proteinExistence type="predicted"/>
<evidence type="ECO:0000313" key="4">
    <source>
        <dbReference type="WBParaSite" id="EVEC_0000644401-mRNA-1"/>
    </source>
</evidence>
<dbReference type="OrthoDB" id="10051416at2759"/>
<keyword evidence="3" id="KW-1185">Reference proteome</keyword>
<feature type="domain" description="Bridge-like lipid transfer protein family member 1 C-terminal" evidence="1">
    <location>
        <begin position="2014"/>
        <end position="2564"/>
    </location>
</feature>
<dbReference type="WBParaSite" id="EVEC_0000644401-mRNA-1">
    <property type="protein sequence ID" value="EVEC_0000644401-mRNA-1"/>
    <property type="gene ID" value="EVEC_0000644401"/>
</dbReference>
<protein>
    <submittedName>
        <fullName evidence="4">FSA_C domain-containing protein</fullName>
    </submittedName>
</protein>
<name>A0A0N4V800_ENTVE</name>
<reference evidence="2 3" key="2">
    <citation type="submission" date="2018-10" db="EMBL/GenBank/DDBJ databases">
        <authorList>
            <consortium name="Pathogen Informatics"/>
        </authorList>
    </citation>
    <scope>NUCLEOTIDE SEQUENCE [LARGE SCALE GENOMIC DNA]</scope>
</reference>
<dbReference type="PANTHER" id="PTHR31640:SF1">
    <property type="entry name" value="BRIDGE-LIKE LIPID TRANSFER PROTEIN FAMILY MEMBER 1"/>
    <property type="match status" value="1"/>
</dbReference>
<dbReference type="InterPro" id="IPR033616">
    <property type="entry name" value="BLTP1"/>
</dbReference>
<organism evidence="4">
    <name type="scientific">Enterobius vermicularis</name>
    <name type="common">Human pinworm</name>
    <dbReference type="NCBI Taxonomy" id="51028"/>
    <lineage>
        <taxon>Eukaryota</taxon>
        <taxon>Metazoa</taxon>
        <taxon>Ecdysozoa</taxon>
        <taxon>Nematoda</taxon>
        <taxon>Chromadorea</taxon>
        <taxon>Rhabditida</taxon>
        <taxon>Spirurina</taxon>
        <taxon>Oxyuridomorpha</taxon>
        <taxon>Oxyuroidea</taxon>
        <taxon>Oxyuridae</taxon>
        <taxon>Enterobius</taxon>
    </lineage>
</organism>
<dbReference type="Proteomes" id="UP000274131">
    <property type="component" value="Unassembled WGS sequence"/>
</dbReference>
<dbReference type="SMART" id="SM01220">
    <property type="entry name" value="FSA_C"/>
    <property type="match status" value="1"/>
</dbReference>
<accession>A0A0N4V800</accession>
<sequence length="2575" mass="289059">MGDSTKCANVGSSFTHAPIQPVVEQSIIYGAKSVYTYPANTFRNSYKKRCNRHSRNSLSKVSEKDSDESFHSAVSSSNTSFTEYMASSILPTSLLLNSYSQFLRSGCFKTLSDTSVSAKEFVMSTPTGALSFEEISSGINALRTPCLERRRTAQSVKASPSSSLKIESSWERDSFTYGVDKFALYVQGSLTSDIQFFITPLSLEVIERLADQYFEASLTTHPALIVQRLYASCSLSHHAQPLNRALDSNDIEKRQVFCDISFPSIRGISFQCGLFESVIRIKQPLEPRCSLTTLNVHSSLGLLSTRQSLENEVKFCVDLEHLNVNAQVFDLELARRTDLLTSNTSPSIYFFEGSALGLSGKLEKCTLQNIVDASINDVSLYFNSGPGATPVDLNASANYTEVTVGSLEFCFQLWQSLDSADRKQRLFYEVITAFGASWISSICRLKTIVGLGLTRSDKRVDLEFAKLLNTVLDYDDAQVFHCQTSCFSKVKLRPSTHHSCPSCLLAIILLQYCMTTDVSGFQEGLCIPDVYLLESQRKHAVVALLSHWQTIICSQVQVVSAILLDTSVAKQFVSEVCNNRKEVKISVENDNNKLATSNNGEKSARSTVESEQMDLYHWISARRKEHREASKRSVHSKKTLDDCTPVNPMEITLLAFFWPLFQKRKLAPSGFDAFPVGPVTVYFSMKMAECKVDLIEPRLVTSSSLNYISVARDRLFHLESLNVKGLVHAYIHMDEMKLRPVKFDAEVSHSSSIQNIRLALSWTSVYLFRDISLMVRSVQGLIGHLNANSKLDNSPKLSLDAENVELSVSCERFAANGEWIRNVLIAEFVSYFLNSYFRGVDRFSKFALCNSRVKFEGNVNLKVVMLEMAFTQLFLSTTCKKLEINLKVVREQQKLGLFLLQNVIASVQRANLILSELISGLDATHILNFSVNTNALRFERVREITGLVHSSAEVSVGDIEGDIPMHAESLHEVVMRNASKLNEQINRLEEDDISAHESQDVSPKKRKQLFIIRFAVSVNSIELNALILPSLKAKYRLERATSSGKTGSDAEFSAELKSHIVNFTVVPHAEHRRASLSSESFSLPLPFIIANGKYRVQSSNIVTTDDAINFYEGGYFDVDLTIGKMDYVITTDLLNQVLFAEQCFRSELSVFLDGLTGSRTSCSTTSAKELKSVRPSVLYTIQIHGESSPWIQLTACTPAATAVRLTCGNIAATLTNRWVRKDVNDKSGRLYGKALLDVGAKLGQLVKTAMFEEIETELQEYATFTTQITLQNKDSNVHSSYNYVITVDRPVLLIKSTAIDKAILLWLNYKNTYNYWHGERDKLLKKKQKISFSASSFGTSPVSFHNATSTSEPEMNVSLSLKVTNGAYVCMPLYGPEVSANMAALIISLKSTDITVCVRKELACQAAFHNFKVQFMDNFDEQALHDEWLEKDPNDSSRSNYFFFPEGTCQFISQACDATKSNERAKWTLSVKWQMQGMTIDLDHRIGKLTSLLIRTFSSMASGENDDFWDGSDRESFSFTSVEESDRDDDIDEIGELKNLVQIDDRIEWIERKMHEQSVLVLDLMQCHASEATIEKERRKLRRFEMARSKIFRKSVLKKLKRSHAKERSPVLNQVELVPKATKTHTRTSSSGSAALLAVDLSQNQSASRLSDVGQETSVDMDIDVQITVASGSCTLRAVAKQEDHNALIKRPSARDLKSKSALNAENLLLTDLSIPSVDVKAYYTSLDSNFSSVIPRQYYPKLSHKQMKQSSRRKPAFYLALEVSSMPQESLITPNLADYLEQLLEPLPQNSLFDSSTNLHTSPRDGEGVSEVPIVEMDTSALPIDVLFYLVVQSSTIRFEGQQVLEAYRFFTLIFSSLQKRSAAADCLLKLPTLTLVASTKPMAEFSEIPDQEIAGSGIHLCATLNAFSLNVYSPHQQSTAHDALSLTLDRLCLLMSRSKNAKNEQDNKVQFVLTANIGSANFNYDMRRLAELISFPKPWYRKNIIRRLFIGEHSFKDVEIKCSPSSESGINATPSSSGVLVNKKEWKASVLLAIEWKELNINAQMANTMGSTKLVVRDGVLQGFCELNSRTEKNISINFRLKSSSLLSHGGAISGQITILDLDLNCAHKSSCMKAPENHVKMKFNEIQCRVEWMSRTIFIGRCLSPSINFEDQWIVASEDSDSVNRVTVSVNLNCSWNDLQMIITKVTVNDFKKISDKLQSFFKEQLSNSRRVWGIKDDPVVEESSDETQDSKSLIARRRYRHWPDVLDALTEIQSKYKIVPMPVVQEGITSAGGSIELNACRISLACMNGEMNATSWALFHMREVSVIFVPEAQYSFISGNNDIGVVVSQRVTWKLGELSTLQREEAPESLAVVCRVQQGRGSMMRQTSSIGVCLDHMIGDALRQLNLYPYDTMKPAAHHVVLPLFQFPAFDAVFTSLQEQATDIDESKAIAPEVRNSLICEFHDTVNVQTDFNAQVSFLPELLKTYMKVDERRVIYSRTAEEKAADVTHDFRHYFCEIWRVDPKIRFIDRFKWNPPVIDEILRKLQIFDHRMTIPKALQRGLLDPCDALLAQIHLAVMALAKKTSSKVKVL</sequence>
<dbReference type="InterPro" id="IPR056741">
    <property type="entry name" value="BLTP1_M"/>
</dbReference>
<dbReference type="PANTHER" id="PTHR31640">
    <property type="entry name" value="TRANSMEMBRANE PROTEIN KIAA1109"/>
    <property type="match status" value="1"/>
</dbReference>
<reference evidence="4" key="1">
    <citation type="submission" date="2016-04" db="UniProtKB">
        <authorList>
            <consortium name="WormBaseParasite"/>
        </authorList>
    </citation>
    <scope>IDENTIFICATION</scope>
</reference>
<dbReference type="Pfam" id="PF25040">
    <property type="entry name" value="BLTP1_C"/>
    <property type="match status" value="4"/>
</dbReference>
<dbReference type="EMBL" id="UXUI01008355">
    <property type="protein sequence ID" value="VDD91288.1"/>
    <property type="molecule type" value="Genomic_DNA"/>
</dbReference>
<gene>
    <name evidence="2" type="ORF">EVEC_LOCUS6039</name>
</gene>
<dbReference type="Pfam" id="PF25039">
    <property type="entry name" value="BLTP1_M"/>
    <property type="match status" value="1"/>
</dbReference>
<evidence type="ECO:0000259" key="1">
    <source>
        <dbReference type="SMART" id="SM01220"/>
    </source>
</evidence>
<dbReference type="STRING" id="51028.A0A0N4V800"/>
<evidence type="ECO:0000313" key="2">
    <source>
        <dbReference type="EMBL" id="VDD91288.1"/>
    </source>
</evidence>